<gene>
    <name evidence="6" type="ORF">UBRO2_00974</name>
    <name evidence="5" type="ORF">UBRO_08311</name>
</gene>
<dbReference type="PANTHER" id="PTHR23083">
    <property type="entry name" value="TETRATRICOPEPTIDE REPEAT PROTEIN, TPR"/>
    <property type="match status" value="1"/>
</dbReference>
<reference evidence="7" key="1">
    <citation type="submission" date="2016-04" db="EMBL/GenBank/DDBJ databases">
        <authorList>
            <person name="Guldener U."/>
            <person name="Guldener U."/>
        </authorList>
    </citation>
    <scope>NUCLEOTIDE SEQUENCE [LARGE SCALE GENOMIC DNA]</scope>
    <source>
        <strain evidence="7">UB2112</strain>
    </source>
</reference>
<keyword evidence="8" id="KW-1185">Reference proteome</keyword>
<dbReference type="InterPro" id="IPR011990">
    <property type="entry name" value="TPR-like_helical_dom_sf"/>
</dbReference>
<dbReference type="Proteomes" id="UP000179920">
    <property type="component" value="Chromosome I"/>
</dbReference>
<dbReference type="Pfam" id="PF13181">
    <property type="entry name" value="TPR_8"/>
    <property type="match status" value="1"/>
</dbReference>
<dbReference type="EMBL" id="ULHB01000011">
    <property type="protein sequence ID" value="SYW75819.1"/>
    <property type="molecule type" value="Genomic_DNA"/>
</dbReference>
<keyword evidence="3" id="KW-0802">TPR repeat</keyword>
<dbReference type="SMART" id="SM00028">
    <property type="entry name" value="TPR"/>
    <property type="match status" value="5"/>
</dbReference>
<feature type="repeat" description="TPR" evidence="3">
    <location>
        <begin position="641"/>
        <end position="674"/>
    </location>
</feature>
<dbReference type="EMBL" id="LT558117">
    <property type="protein sequence ID" value="SAM64829.1"/>
    <property type="molecule type" value="Genomic_DNA"/>
</dbReference>
<dbReference type="OrthoDB" id="29013at2759"/>
<sequence length="1084" mass="118299">MSKPTKSELYLKELDSARLRGNWLSEQPSQLGKPLPWKELLRKFAKHNADRPSLAALATQEQQLKTAIHNFYVDSEYTDASHLADYKVHPRAGDATLFPPIMKSGAEGVGWSTESVSQIADRVLEYGDGQNRLAALSLRALALFALGRDHEAVDILHREKFIETAGEAALTPEIHNSALTGLVLQAFTIYGMANERLLLTKNEPGYTPFALAGYARAIELHESVRGGKKANALRGLQADEIERWAELALYRNALLSIRAGEPVQSLNALRSYQAHASRWHNEFRLPQRNVIHRYYLRVLNRSAELGTYADPPELPPPSRDDWRSKAYQLSVVAMVASRVQIRNYESERLHRDPAAKRIAPTFTSQRVTSRTVSKRRPHAYRELRPPSVSWSNESLTAQQAAFSSLQKSMAFPKAGHINDEVLDFADQMIKAWEINSELGGEQADDLADILHGLVQLTFHSQRVARYLVRLLFAAECYDEGKRALQAYVQIVEKAREAEQGSNKDSSDSNKELKAIDNADAKHEANGASPETVTSSKDFDSDEVYANTLAHGAYYVGRYCNDFVLADKMASKALAVVQDGSSGKYKSAFEKNALLLARLKRVSGFARAGLAIELADPIRRPALQSEALAELTAAVQLDDQSSEAYYQLAYLQAELRDVHSALQSARKAVELEPADVESWHLLVLLLSAQKKYKDAFKIAEVALNECENDDHGVSQGVNGPSPANFAASQLLSVDYPPKPLERNESILCLMVTYNALEELNDGVESAIAGQKELFTYFHRVFPYAAAAAAAASAGGAAGAGGGDSRDSRMSKDLGGLRRYGSLASVGGGGQNSNDTALGRSQTTAGRARSYAQRSSSAAAGTQKSNAAILPGMALGDLDEDLSRSGAERTLQHLKRQSLTLAKIWLISAASFRRANQLKECRSAIQEAERLQPGLADVWVQLSLYFAGTQQTRLAVDSLYKALACSGGDVAASVHLARLFLADPELKPKSLHGSAAGAGTEAEKVESSVEASLSGKAQDLSSVSLAEGLLTTTTKGNGWDTSEAWLFLGQAVGKSGRAERARECFEYALQLENTKPIRPLTIALLR</sequence>
<evidence type="ECO:0000256" key="3">
    <source>
        <dbReference type="PROSITE-ProRule" id="PRU00339"/>
    </source>
</evidence>
<evidence type="ECO:0000313" key="6">
    <source>
        <dbReference type="EMBL" id="SYW75819.1"/>
    </source>
</evidence>
<dbReference type="Gene3D" id="1.25.40.10">
    <property type="entry name" value="Tetratricopeptide repeat domain"/>
    <property type="match status" value="2"/>
</dbReference>
<organism evidence="5 7">
    <name type="scientific">Ustilago bromivora</name>
    <dbReference type="NCBI Taxonomy" id="307758"/>
    <lineage>
        <taxon>Eukaryota</taxon>
        <taxon>Fungi</taxon>
        <taxon>Dikarya</taxon>
        <taxon>Basidiomycota</taxon>
        <taxon>Ustilaginomycotina</taxon>
        <taxon>Ustilaginomycetes</taxon>
        <taxon>Ustilaginales</taxon>
        <taxon>Ustilaginaceae</taxon>
        <taxon>Ustilago</taxon>
    </lineage>
</organism>
<feature type="repeat" description="TPR" evidence="3">
    <location>
        <begin position="1040"/>
        <end position="1073"/>
    </location>
</feature>
<dbReference type="PROSITE" id="PS50005">
    <property type="entry name" value="TPR"/>
    <property type="match status" value="2"/>
</dbReference>
<evidence type="ECO:0000256" key="1">
    <source>
        <dbReference type="ARBA" id="ARBA00002550"/>
    </source>
</evidence>
<dbReference type="InterPro" id="IPR019734">
    <property type="entry name" value="TPR_rpt"/>
</dbReference>
<evidence type="ECO:0000313" key="8">
    <source>
        <dbReference type="Proteomes" id="UP000658997"/>
    </source>
</evidence>
<reference evidence="6" key="3">
    <citation type="submission" date="2018-08" db="EMBL/GenBank/DDBJ databases">
        <authorList>
            <person name="Guldener U."/>
        </authorList>
    </citation>
    <scope>NUCLEOTIDE SEQUENCE</scope>
    <source>
        <strain evidence="6">UB2</strain>
    </source>
</reference>
<dbReference type="SUPFAM" id="SSF48452">
    <property type="entry name" value="TPR-like"/>
    <property type="match status" value="2"/>
</dbReference>
<protein>
    <recommendedName>
        <fullName evidence="9">TPR-like protein</fullName>
    </recommendedName>
</protein>
<evidence type="ECO:0000313" key="7">
    <source>
        <dbReference type="Proteomes" id="UP000179920"/>
    </source>
</evidence>
<accession>A0A1K0FWB9</accession>
<feature type="compositionally biased region" description="Low complexity" evidence="4">
    <location>
        <begin position="843"/>
        <end position="858"/>
    </location>
</feature>
<evidence type="ECO:0008006" key="9">
    <source>
        <dbReference type="Google" id="ProtNLM"/>
    </source>
</evidence>
<dbReference type="AlphaFoldDB" id="A0A1K0FWB9"/>
<dbReference type="InterPro" id="IPR051722">
    <property type="entry name" value="Endocytosis_PI4K-reg_protein"/>
</dbReference>
<comment type="similarity">
    <text evidence="2">Belongs to the YPP1 family.</text>
</comment>
<evidence type="ECO:0000256" key="4">
    <source>
        <dbReference type="SAM" id="MobiDB-lite"/>
    </source>
</evidence>
<feature type="compositionally biased region" description="Polar residues" evidence="4">
    <location>
        <begin position="830"/>
        <end position="842"/>
    </location>
</feature>
<evidence type="ECO:0000313" key="5">
    <source>
        <dbReference type="EMBL" id="SAM64829.1"/>
    </source>
</evidence>
<proteinExistence type="inferred from homology"/>
<comment type="function">
    <text evidence="1">Involved in endocytosis.</text>
</comment>
<reference evidence="5" key="2">
    <citation type="submission" date="2016-04" db="EMBL/GenBank/DDBJ databases">
        <authorList>
            <person name="Evans L.H."/>
            <person name="Alamgir A."/>
            <person name="Owens N."/>
            <person name="Weber N.D."/>
            <person name="Virtaneva K."/>
            <person name="Barbian K."/>
            <person name="Babar A."/>
            <person name="Rosenke K."/>
        </authorList>
    </citation>
    <scope>NUCLEOTIDE SEQUENCE</scope>
    <source>
        <strain evidence="5">UB2112</strain>
    </source>
</reference>
<feature type="region of interest" description="Disordered" evidence="4">
    <location>
        <begin position="822"/>
        <end position="861"/>
    </location>
</feature>
<evidence type="ECO:0000256" key="2">
    <source>
        <dbReference type="ARBA" id="ARBA00038251"/>
    </source>
</evidence>
<dbReference type="PANTHER" id="PTHR23083:SF464">
    <property type="entry name" value="TETRATRICOPEPTIDE REPEAT DOMAIN 7, ISOFORM A"/>
    <property type="match status" value="1"/>
</dbReference>
<name>A0A1K0FWB9_9BASI</name>
<dbReference type="Proteomes" id="UP000658997">
    <property type="component" value="Unassembled WGS sequence"/>
</dbReference>